<sequence length="89" mass="10771">MHVNKKVKPSMGERAQLDRYGRAEIPQRVWTQKGLYGLTKKRHTFLNLDILRSRKVDKISLLWSNFCNWHWERMELKPFELSSEHAKIY</sequence>
<proteinExistence type="predicted"/>
<dbReference type="EMBL" id="BMAV01010155">
    <property type="protein sequence ID" value="GFY55056.1"/>
    <property type="molecule type" value="Genomic_DNA"/>
</dbReference>
<dbReference type="AlphaFoldDB" id="A0A8X6XKW6"/>
<evidence type="ECO:0000313" key="2">
    <source>
        <dbReference type="Proteomes" id="UP000886998"/>
    </source>
</evidence>
<accession>A0A8X6XKW6</accession>
<gene>
    <name evidence="1" type="ORF">TNIN_26021</name>
</gene>
<comment type="caution">
    <text evidence="1">The sequence shown here is derived from an EMBL/GenBank/DDBJ whole genome shotgun (WGS) entry which is preliminary data.</text>
</comment>
<dbReference type="Proteomes" id="UP000886998">
    <property type="component" value="Unassembled WGS sequence"/>
</dbReference>
<name>A0A8X6XKW6_9ARAC</name>
<protein>
    <submittedName>
        <fullName evidence="1">Uncharacterized protein</fullName>
    </submittedName>
</protein>
<reference evidence="1" key="1">
    <citation type="submission" date="2020-08" db="EMBL/GenBank/DDBJ databases">
        <title>Multicomponent nature underlies the extraordinary mechanical properties of spider dragline silk.</title>
        <authorList>
            <person name="Kono N."/>
            <person name="Nakamura H."/>
            <person name="Mori M."/>
            <person name="Yoshida Y."/>
            <person name="Ohtoshi R."/>
            <person name="Malay A.D."/>
            <person name="Moran D.A.P."/>
            <person name="Tomita M."/>
            <person name="Numata K."/>
            <person name="Arakawa K."/>
        </authorList>
    </citation>
    <scope>NUCLEOTIDE SEQUENCE</scope>
</reference>
<organism evidence="1 2">
    <name type="scientific">Trichonephila inaurata madagascariensis</name>
    <dbReference type="NCBI Taxonomy" id="2747483"/>
    <lineage>
        <taxon>Eukaryota</taxon>
        <taxon>Metazoa</taxon>
        <taxon>Ecdysozoa</taxon>
        <taxon>Arthropoda</taxon>
        <taxon>Chelicerata</taxon>
        <taxon>Arachnida</taxon>
        <taxon>Araneae</taxon>
        <taxon>Araneomorphae</taxon>
        <taxon>Entelegynae</taxon>
        <taxon>Araneoidea</taxon>
        <taxon>Nephilidae</taxon>
        <taxon>Trichonephila</taxon>
        <taxon>Trichonephila inaurata</taxon>
    </lineage>
</organism>
<keyword evidence="2" id="KW-1185">Reference proteome</keyword>
<evidence type="ECO:0000313" key="1">
    <source>
        <dbReference type="EMBL" id="GFY55056.1"/>
    </source>
</evidence>